<dbReference type="PANTHER" id="PTHR31123:SF1">
    <property type="entry name" value="ACCUMULATION OF DYADS PROTEIN 2-RELATED"/>
    <property type="match status" value="1"/>
</dbReference>
<keyword evidence="5 6" id="KW-0472">Membrane</keyword>
<evidence type="ECO:0000256" key="5">
    <source>
        <dbReference type="ARBA" id="ARBA00023136"/>
    </source>
</evidence>
<evidence type="ECO:0000313" key="7">
    <source>
        <dbReference type="EMBL" id="PFH51598.1"/>
    </source>
</evidence>
<feature type="transmembrane region" description="Helical" evidence="6">
    <location>
        <begin position="115"/>
        <end position="137"/>
    </location>
</feature>
<keyword evidence="3 6" id="KW-0812">Transmembrane</keyword>
<reference evidence="7 8" key="1">
    <citation type="submission" date="2014-02" db="EMBL/GenBank/DDBJ databases">
        <title>Transposable element dynamics among asymbiotic and ectomycorrhizal Amanita fungi.</title>
        <authorList>
            <consortium name="DOE Joint Genome Institute"/>
            <person name="Hess J."/>
            <person name="Skrede I."/>
            <person name="Wolfe B."/>
            <person name="LaButti K."/>
            <person name="Ohm R.A."/>
            <person name="Grigoriev I.V."/>
            <person name="Pringle A."/>
        </authorList>
    </citation>
    <scope>NUCLEOTIDE SEQUENCE [LARGE SCALE GENOMIC DNA]</scope>
    <source>
        <strain evidence="7 8">SKay4041</strain>
    </source>
</reference>
<accession>A0A2A9NNB9</accession>
<sequence length="241" mass="26375">MSEAIHRKGRFIARESAHVAIFQPDTGTFIDTPPFSPVEDDNQEEELVIANPYGLGLLGFSTSTFVASMYSMQCRGIKTPNVLVGVAIASGSIAQFLSGMWAFVSGDMLGGTAFISYGAYWLSYAAVLIPGTGILAAFENKPEELRNALGIYLAMWVIVTFLFLIAALRRSICLVMLLVLPICNVVSIIIGEFTNNTKYMKIGGGFGVAAAFVGYYMALRELLLSDERPLLRLPMWEFKND</sequence>
<comment type="subcellular location">
    <subcellularLocation>
        <location evidence="1">Membrane</location>
        <topology evidence="1">Multi-pass membrane protein</topology>
    </subcellularLocation>
</comment>
<dbReference type="GO" id="GO:0005886">
    <property type="term" value="C:plasma membrane"/>
    <property type="evidence" value="ECO:0007669"/>
    <property type="project" value="TreeGrafter"/>
</dbReference>
<evidence type="ECO:0000256" key="1">
    <source>
        <dbReference type="ARBA" id="ARBA00004141"/>
    </source>
</evidence>
<keyword evidence="8" id="KW-1185">Reference proteome</keyword>
<dbReference type="InterPro" id="IPR000791">
    <property type="entry name" value="Gpr1/Fun34/SatP-like"/>
</dbReference>
<comment type="similarity">
    <text evidence="2">Belongs to the acetate uptake transporter (AceTr) (TC 2.A.96) family.</text>
</comment>
<feature type="transmembrane region" description="Helical" evidence="6">
    <location>
        <begin position="149"/>
        <end position="168"/>
    </location>
</feature>
<dbReference type="Pfam" id="PF01184">
    <property type="entry name" value="Gpr1_Fun34_YaaH"/>
    <property type="match status" value="1"/>
</dbReference>
<dbReference type="EMBL" id="KZ301986">
    <property type="protein sequence ID" value="PFH51598.1"/>
    <property type="molecule type" value="Genomic_DNA"/>
</dbReference>
<dbReference type="OrthoDB" id="3648309at2759"/>
<evidence type="ECO:0008006" key="9">
    <source>
        <dbReference type="Google" id="ProtNLM"/>
    </source>
</evidence>
<dbReference type="STRING" id="703135.A0A2A9NNB9"/>
<feature type="transmembrane region" description="Helical" evidence="6">
    <location>
        <begin position="202"/>
        <end position="219"/>
    </location>
</feature>
<proteinExistence type="inferred from homology"/>
<dbReference type="NCBIfam" id="NF038013">
    <property type="entry name" value="AceTr_1"/>
    <property type="match status" value="1"/>
</dbReference>
<dbReference type="PANTHER" id="PTHR31123">
    <property type="entry name" value="ACCUMULATION OF DYADS PROTEIN 2-RELATED"/>
    <property type="match status" value="1"/>
</dbReference>
<organism evidence="7 8">
    <name type="scientific">Amanita thiersii Skay4041</name>
    <dbReference type="NCBI Taxonomy" id="703135"/>
    <lineage>
        <taxon>Eukaryota</taxon>
        <taxon>Fungi</taxon>
        <taxon>Dikarya</taxon>
        <taxon>Basidiomycota</taxon>
        <taxon>Agaricomycotina</taxon>
        <taxon>Agaricomycetes</taxon>
        <taxon>Agaricomycetidae</taxon>
        <taxon>Agaricales</taxon>
        <taxon>Pluteineae</taxon>
        <taxon>Amanitaceae</taxon>
        <taxon>Amanita</taxon>
    </lineage>
</organism>
<evidence type="ECO:0000256" key="3">
    <source>
        <dbReference type="ARBA" id="ARBA00022692"/>
    </source>
</evidence>
<name>A0A2A9NNB9_9AGAR</name>
<keyword evidence="4 6" id="KW-1133">Transmembrane helix</keyword>
<dbReference type="GO" id="GO:0015123">
    <property type="term" value="F:acetate transmembrane transporter activity"/>
    <property type="evidence" value="ECO:0007669"/>
    <property type="project" value="TreeGrafter"/>
</dbReference>
<dbReference type="AlphaFoldDB" id="A0A2A9NNB9"/>
<evidence type="ECO:0000256" key="2">
    <source>
        <dbReference type="ARBA" id="ARBA00005587"/>
    </source>
</evidence>
<evidence type="ECO:0000313" key="8">
    <source>
        <dbReference type="Proteomes" id="UP000242287"/>
    </source>
</evidence>
<dbReference type="Proteomes" id="UP000242287">
    <property type="component" value="Unassembled WGS sequence"/>
</dbReference>
<protein>
    <recommendedName>
        <fullName evidence="9">Ammonia transport outward protein 2</fullName>
    </recommendedName>
</protein>
<gene>
    <name evidence="7" type="ORF">AMATHDRAFT_2877</name>
</gene>
<dbReference type="InterPro" id="IPR051633">
    <property type="entry name" value="AceTr"/>
</dbReference>
<evidence type="ECO:0000256" key="4">
    <source>
        <dbReference type="ARBA" id="ARBA00022989"/>
    </source>
</evidence>
<evidence type="ECO:0000256" key="6">
    <source>
        <dbReference type="SAM" id="Phobius"/>
    </source>
</evidence>
<feature type="transmembrane region" description="Helical" evidence="6">
    <location>
        <begin position="82"/>
        <end position="103"/>
    </location>
</feature>
<feature type="transmembrane region" description="Helical" evidence="6">
    <location>
        <begin position="174"/>
        <end position="190"/>
    </location>
</feature>